<dbReference type="EnsemblPlants" id="TuG1812G0300002297.01.T02">
    <property type="protein sequence ID" value="TuG1812G0300002297.01.T02"/>
    <property type="gene ID" value="TuG1812G0300002297.01"/>
</dbReference>
<reference evidence="2" key="1">
    <citation type="journal article" date="2013" name="Nature">
        <title>Draft genome of the wheat A-genome progenitor Triticum urartu.</title>
        <authorList>
            <person name="Ling H.Q."/>
            <person name="Zhao S."/>
            <person name="Liu D."/>
            <person name="Wang J."/>
            <person name="Sun H."/>
            <person name="Zhang C."/>
            <person name="Fan H."/>
            <person name="Li D."/>
            <person name="Dong L."/>
            <person name="Tao Y."/>
            <person name="Gao C."/>
            <person name="Wu H."/>
            <person name="Li Y."/>
            <person name="Cui Y."/>
            <person name="Guo X."/>
            <person name="Zheng S."/>
            <person name="Wang B."/>
            <person name="Yu K."/>
            <person name="Liang Q."/>
            <person name="Yang W."/>
            <person name="Lou X."/>
            <person name="Chen J."/>
            <person name="Feng M."/>
            <person name="Jian J."/>
            <person name="Zhang X."/>
            <person name="Luo G."/>
            <person name="Jiang Y."/>
            <person name="Liu J."/>
            <person name="Wang Z."/>
            <person name="Sha Y."/>
            <person name="Zhang B."/>
            <person name="Wu H."/>
            <person name="Tang D."/>
            <person name="Shen Q."/>
            <person name="Xue P."/>
            <person name="Zou S."/>
            <person name="Wang X."/>
            <person name="Liu X."/>
            <person name="Wang F."/>
            <person name="Yang Y."/>
            <person name="An X."/>
            <person name="Dong Z."/>
            <person name="Zhang K."/>
            <person name="Zhang X."/>
            <person name="Luo M.C."/>
            <person name="Dvorak J."/>
            <person name="Tong Y."/>
            <person name="Wang J."/>
            <person name="Yang H."/>
            <person name="Li Z."/>
            <person name="Wang D."/>
            <person name="Zhang A."/>
            <person name="Wang J."/>
        </authorList>
    </citation>
    <scope>NUCLEOTIDE SEQUENCE</scope>
    <source>
        <strain evidence="2">cv. G1812</strain>
    </source>
</reference>
<evidence type="ECO:0000313" key="1">
    <source>
        <dbReference type="EnsemblPlants" id="TuG1812G0300002297.01.T02"/>
    </source>
</evidence>
<evidence type="ECO:0000313" key="2">
    <source>
        <dbReference type="Proteomes" id="UP000015106"/>
    </source>
</evidence>
<dbReference type="AlphaFoldDB" id="A0A8R7TV56"/>
<accession>A0A8R7TV56</accession>
<reference evidence="1" key="2">
    <citation type="submission" date="2018-03" db="EMBL/GenBank/DDBJ databases">
        <title>The Triticum urartu genome reveals the dynamic nature of wheat genome evolution.</title>
        <authorList>
            <person name="Ling H."/>
            <person name="Ma B."/>
            <person name="Shi X."/>
            <person name="Liu H."/>
            <person name="Dong L."/>
            <person name="Sun H."/>
            <person name="Cao Y."/>
            <person name="Gao Q."/>
            <person name="Zheng S."/>
            <person name="Li Y."/>
            <person name="Yu Y."/>
            <person name="Du H."/>
            <person name="Qi M."/>
            <person name="Li Y."/>
            <person name="Yu H."/>
            <person name="Cui Y."/>
            <person name="Wang N."/>
            <person name="Chen C."/>
            <person name="Wu H."/>
            <person name="Zhao Y."/>
            <person name="Zhang J."/>
            <person name="Li Y."/>
            <person name="Zhou W."/>
            <person name="Zhang B."/>
            <person name="Hu W."/>
            <person name="Eijk M."/>
            <person name="Tang J."/>
            <person name="Witsenboer H."/>
            <person name="Zhao S."/>
            <person name="Li Z."/>
            <person name="Zhang A."/>
            <person name="Wang D."/>
            <person name="Liang C."/>
        </authorList>
    </citation>
    <scope>NUCLEOTIDE SEQUENCE [LARGE SCALE GENOMIC DNA]</scope>
    <source>
        <strain evidence="1">cv. G1812</strain>
    </source>
</reference>
<keyword evidence="2" id="KW-1185">Reference proteome</keyword>
<dbReference type="Gramene" id="TuG1812G0300002297.01.T02">
    <property type="protein sequence ID" value="TuG1812G0300002297.01.T02"/>
    <property type="gene ID" value="TuG1812G0300002297.01"/>
</dbReference>
<sequence length="91" mass="10535">MLLLPSRYEQRSLELHKKFFPAASAPLKSSHTQRRDYCFLLEKAWCLVGVCVVPTPAFSIKTSRKRDHLKIMQVQLYNRMHFSLSPTIAAT</sequence>
<protein>
    <submittedName>
        <fullName evidence="1">Uncharacterized protein</fullName>
    </submittedName>
</protein>
<organism evidence="1 2">
    <name type="scientific">Triticum urartu</name>
    <name type="common">Red wild einkorn</name>
    <name type="synonym">Crithodium urartu</name>
    <dbReference type="NCBI Taxonomy" id="4572"/>
    <lineage>
        <taxon>Eukaryota</taxon>
        <taxon>Viridiplantae</taxon>
        <taxon>Streptophyta</taxon>
        <taxon>Embryophyta</taxon>
        <taxon>Tracheophyta</taxon>
        <taxon>Spermatophyta</taxon>
        <taxon>Magnoliopsida</taxon>
        <taxon>Liliopsida</taxon>
        <taxon>Poales</taxon>
        <taxon>Poaceae</taxon>
        <taxon>BOP clade</taxon>
        <taxon>Pooideae</taxon>
        <taxon>Triticodae</taxon>
        <taxon>Triticeae</taxon>
        <taxon>Triticinae</taxon>
        <taxon>Triticum</taxon>
    </lineage>
</organism>
<proteinExistence type="predicted"/>
<reference evidence="1" key="3">
    <citation type="submission" date="2022-06" db="UniProtKB">
        <authorList>
            <consortium name="EnsemblPlants"/>
        </authorList>
    </citation>
    <scope>IDENTIFICATION</scope>
</reference>
<dbReference type="Proteomes" id="UP000015106">
    <property type="component" value="Chromosome 3"/>
</dbReference>
<name>A0A8R7TV56_TRIUA</name>